<gene>
    <name evidence="1" type="ORF">L2E82_20147</name>
</gene>
<evidence type="ECO:0000313" key="2">
    <source>
        <dbReference type="Proteomes" id="UP001055811"/>
    </source>
</evidence>
<comment type="caution">
    <text evidence="1">The sequence shown here is derived from an EMBL/GenBank/DDBJ whole genome shotgun (WGS) entry which is preliminary data.</text>
</comment>
<name>A0ACB9DSS8_CICIN</name>
<accession>A0ACB9DSS8</accession>
<organism evidence="1 2">
    <name type="scientific">Cichorium intybus</name>
    <name type="common">Chicory</name>
    <dbReference type="NCBI Taxonomy" id="13427"/>
    <lineage>
        <taxon>Eukaryota</taxon>
        <taxon>Viridiplantae</taxon>
        <taxon>Streptophyta</taxon>
        <taxon>Embryophyta</taxon>
        <taxon>Tracheophyta</taxon>
        <taxon>Spermatophyta</taxon>
        <taxon>Magnoliopsida</taxon>
        <taxon>eudicotyledons</taxon>
        <taxon>Gunneridae</taxon>
        <taxon>Pentapetalae</taxon>
        <taxon>asterids</taxon>
        <taxon>campanulids</taxon>
        <taxon>Asterales</taxon>
        <taxon>Asteraceae</taxon>
        <taxon>Cichorioideae</taxon>
        <taxon>Cichorieae</taxon>
        <taxon>Cichoriinae</taxon>
        <taxon>Cichorium</taxon>
    </lineage>
</organism>
<protein>
    <submittedName>
        <fullName evidence="1">Uncharacterized protein</fullName>
    </submittedName>
</protein>
<dbReference type="Proteomes" id="UP001055811">
    <property type="component" value="Linkage Group LG04"/>
</dbReference>
<evidence type="ECO:0000313" key="1">
    <source>
        <dbReference type="EMBL" id="KAI3749533.1"/>
    </source>
</evidence>
<proteinExistence type="predicted"/>
<keyword evidence="2" id="KW-1185">Reference proteome</keyword>
<sequence>MVFPLNLHPSAETFLVILIFGYQIEVDCSIYGKKPIIPADHMEVVFIPNFWLLNSIGKVLVLNMKVHKVGIELIVDKADFTDDQCVNVIVVNEGIDLPSEANDGCSKLGLVDYVLKNDNQKDSTVQFLLSSYGPLESWKCFDSSPVKVIEYQQTISSCR</sequence>
<reference evidence="2" key="1">
    <citation type="journal article" date="2022" name="Mol. Ecol. Resour.">
        <title>The genomes of chicory, endive, great burdock and yacon provide insights into Asteraceae palaeo-polyploidization history and plant inulin production.</title>
        <authorList>
            <person name="Fan W."/>
            <person name="Wang S."/>
            <person name="Wang H."/>
            <person name="Wang A."/>
            <person name="Jiang F."/>
            <person name="Liu H."/>
            <person name="Zhao H."/>
            <person name="Xu D."/>
            <person name="Zhang Y."/>
        </authorList>
    </citation>
    <scope>NUCLEOTIDE SEQUENCE [LARGE SCALE GENOMIC DNA]</scope>
    <source>
        <strain evidence="2">cv. Punajuju</strain>
    </source>
</reference>
<dbReference type="EMBL" id="CM042012">
    <property type="protein sequence ID" value="KAI3749533.1"/>
    <property type="molecule type" value="Genomic_DNA"/>
</dbReference>
<reference evidence="1 2" key="2">
    <citation type="journal article" date="2022" name="Mol. Ecol. Resour.">
        <title>The genomes of chicory, endive, great burdock and yacon provide insights into Asteraceae paleo-polyploidization history and plant inulin production.</title>
        <authorList>
            <person name="Fan W."/>
            <person name="Wang S."/>
            <person name="Wang H."/>
            <person name="Wang A."/>
            <person name="Jiang F."/>
            <person name="Liu H."/>
            <person name="Zhao H."/>
            <person name="Xu D."/>
            <person name="Zhang Y."/>
        </authorList>
    </citation>
    <scope>NUCLEOTIDE SEQUENCE [LARGE SCALE GENOMIC DNA]</scope>
    <source>
        <strain evidence="2">cv. Punajuju</strain>
        <tissue evidence="1">Leaves</tissue>
    </source>
</reference>